<organism evidence="4 5">
    <name type="scientific">Paracoccus sanguinis</name>
    <dbReference type="NCBI Taxonomy" id="1545044"/>
    <lineage>
        <taxon>Bacteria</taxon>
        <taxon>Pseudomonadati</taxon>
        <taxon>Pseudomonadota</taxon>
        <taxon>Alphaproteobacteria</taxon>
        <taxon>Rhodobacterales</taxon>
        <taxon>Paracoccaceae</taxon>
        <taxon>Paracoccus</taxon>
    </lineage>
</organism>
<dbReference type="RefSeq" id="WP_074826113.1">
    <property type="nucleotide sequence ID" value="NZ_FNNA01000001.1"/>
</dbReference>
<feature type="compositionally biased region" description="Low complexity" evidence="1">
    <location>
        <begin position="227"/>
        <end position="239"/>
    </location>
</feature>
<dbReference type="OrthoDB" id="7159357at2"/>
<dbReference type="Pfam" id="PF13717">
    <property type="entry name" value="Zn_ribbon_4"/>
    <property type="match status" value="1"/>
</dbReference>
<feature type="compositionally biased region" description="Low complexity" evidence="1">
    <location>
        <begin position="84"/>
        <end position="93"/>
    </location>
</feature>
<dbReference type="EMBL" id="FNNA01000001">
    <property type="protein sequence ID" value="SDW40232.1"/>
    <property type="molecule type" value="Genomic_DNA"/>
</dbReference>
<keyword evidence="2" id="KW-0812">Transmembrane</keyword>
<feature type="compositionally biased region" description="Low complexity" evidence="1">
    <location>
        <begin position="152"/>
        <end position="180"/>
    </location>
</feature>
<sequence>MRLVCPRCGAQYEIDAEAIPARGRDVECSACEHVWRAYPAGFDPAARPALSRPLDESVIEILRGEAARELEARAAEREAERATARTAAALARRATSDTTLPGDAPETPAEDLVVGPSRDADPAGASAAPEGSEPAPLSAAPSTLPSAPPPAARSSAPPAAPSLDAPPAAAATDADLTLSPDPRSPDSRGAAPSDPPPRAADALASHTARTSAPPPAPAPRPLPATPPATRRPAPAVTRAARARRRHDAGYHLAVMVALVAVTLYALAPRMADQGALGTTLMSWRAQVDEGRIWLDTQADALVARVRGAL</sequence>
<feature type="domain" description="Zinc finger/thioredoxin putative" evidence="3">
    <location>
        <begin position="1"/>
        <end position="36"/>
    </location>
</feature>
<name>A0A1H2T8M4_9RHOB</name>
<evidence type="ECO:0000256" key="2">
    <source>
        <dbReference type="SAM" id="Phobius"/>
    </source>
</evidence>
<feature type="region of interest" description="Disordered" evidence="1">
    <location>
        <begin position="77"/>
        <end position="242"/>
    </location>
</feature>
<feature type="compositionally biased region" description="Low complexity" evidence="1">
    <location>
        <begin position="122"/>
        <end position="145"/>
    </location>
</feature>
<dbReference type="NCBIfam" id="TIGR02098">
    <property type="entry name" value="MJ0042_CXXC"/>
    <property type="match status" value="1"/>
</dbReference>
<feature type="compositionally biased region" description="Pro residues" evidence="1">
    <location>
        <begin position="212"/>
        <end position="226"/>
    </location>
</feature>
<feature type="transmembrane region" description="Helical" evidence="2">
    <location>
        <begin position="248"/>
        <end position="267"/>
    </location>
</feature>
<accession>A0A1H2T8M4</accession>
<dbReference type="AlphaFoldDB" id="A0A1H2T8M4"/>
<evidence type="ECO:0000313" key="4">
    <source>
        <dbReference type="EMBL" id="SDW40232.1"/>
    </source>
</evidence>
<evidence type="ECO:0000313" key="5">
    <source>
        <dbReference type="Proteomes" id="UP000182944"/>
    </source>
</evidence>
<proteinExistence type="predicted"/>
<dbReference type="Proteomes" id="UP000182944">
    <property type="component" value="Unassembled WGS sequence"/>
</dbReference>
<evidence type="ECO:0000259" key="3">
    <source>
        <dbReference type="Pfam" id="PF13717"/>
    </source>
</evidence>
<feature type="compositionally biased region" description="Low complexity" evidence="1">
    <location>
        <begin position="199"/>
        <end position="211"/>
    </location>
</feature>
<keyword evidence="2" id="KW-0472">Membrane</keyword>
<dbReference type="STRING" id="1545044.SAMN05444276_101878"/>
<dbReference type="InterPro" id="IPR011723">
    <property type="entry name" value="Znf/thioredoxin_put"/>
</dbReference>
<evidence type="ECO:0000256" key="1">
    <source>
        <dbReference type="SAM" id="MobiDB-lite"/>
    </source>
</evidence>
<keyword evidence="2" id="KW-1133">Transmembrane helix</keyword>
<protein>
    <submittedName>
        <fullName evidence="4">MJ0042 family finger-like domain-containing protein</fullName>
    </submittedName>
</protein>
<gene>
    <name evidence="4" type="ORF">SAMN05444276_101878</name>
</gene>
<keyword evidence="5" id="KW-1185">Reference proteome</keyword>
<reference evidence="5" key="1">
    <citation type="submission" date="2016-10" db="EMBL/GenBank/DDBJ databases">
        <authorList>
            <person name="Varghese N."/>
            <person name="Submissions S."/>
        </authorList>
    </citation>
    <scope>NUCLEOTIDE SEQUENCE [LARGE SCALE GENOMIC DNA]</scope>
    <source>
        <strain evidence="5">DSM 29303</strain>
    </source>
</reference>